<comment type="caution">
    <text evidence="1">The sequence shown here is derived from an EMBL/GenBank/DDBJ whole genome shotgun (WGS) entry which is preliminary data.</text>
</comment>
<accession>A0A9P6ZHK2</accession>
<feature type="non-terminal residue" evidence="1">
    <location>
        <position position="100"/>
    </location>
</feature>
<protein>
    <submittedName>
        <fullName evidence="1">Uncharacterized protein</fullName>
    </submittedName>
</protein>
<sequence length="100" mass="11563">WAKPAHREATTKYFKLCCAREELTRLNVEIRRLRTTIHSEQVQTTAVIEDLCLSDPKLADELQRRWHSRAAINAVHLYRLDHIECLPGFSGVRGVGIRVQ</sequence>
<reference evidence="1" key="1">
    <citation type="journal article" date="2020" name="New Phytol.">
        <title>Comparative genomics reveals dynamic genome evolution in host specialist ectomycorrhizal fungi.</title>
        <authorList>
            <person name="Lofgren L.A."/>
            <person name="Nguyen N.H."/>
            <person name="Vilgalys R."/>
            <person name="Ruytinx J."/>
            <person name="Liao H.L."/>
            <person name="Branco S."/>
            <person name="Kuo A."/>
            <person name="LaButti K."/>
            <person name="Lipzen A."/>
            <person name="Andreopoulos W."/>
            <person name="Pangilinan J."/>
            <person name="Riley R."/>
            <person name="Hundley H."/>
            <person name="Na H."/>
            <person name="Barry K."/>
            <person name="Grigoriev I.V."/>
            <person name="Stajich J.E."/>
            <person name="Kennedy P.G."/>
        </authorList>
    </citation>
    <scope>NUCLEOTIDE SEQUENCE</scope>
    <source>
        <strain evidence="1">DOB743</strain>
    </source>
</reference>
<dbReference type="AlphaFoldDB" id="A0A9P6ZHK2"/>
<evidence type="ECO:0000313" key="2">
    <source>
        <dbReference type="Proteomes" id="UP000714275"/>
    </source>
</evidence>
<dbReference type="Proteomes" id="UP000714275">
    <property type="component" value="Unassembled WGS sequence"/>
</dbReference>
<gene>
    <name evidence="1" type="ORF">EV702DRAFT_943802</name>
</gene>
<dbReference type="OrthoDB" id="2505969at2759"/>
<name>A0A9P6ZHK2_9AGAM</name>
<feature type="non-terminal residue" evidence="1">
    <location>
        <position position="1"/>
    </location>
</feature>
<dbReference type="EMBL" id="JABBWD010000111">
    <property type="protein sequence ID" value="KAG1765193.1"/>
    <property type="molecule type" value="Genomic_DNA"/>
</dbReference>
<evidence type="ECO:0000313" key="1">
    <source>
        <dbReference type="EMBL" id="KAG1765193.1"/>
    </source>
</evidence>
<organism evidence="1 2">
    <name type="scientific">Suillus placidus</name>
    <dbReference type="NCBI Taxonomy" id="48579"/>
    <lineage>
        <taxon>Eukaryota</taxon>
        <taxon>Fungi</taxon>
        <taxon>Dikarya</taxon>
        <taxon>Basidiomycota</taxon>
        <taxon>Agaricomycotina</taxon>
        <taxon>Agaricomycetes</taxon>
        <taxon>Agaricomycetidae</taxon>
        <taxon>Boletales</taxon>
        <taxon>Suillineae</taxon>
        <taxon>Suillaceae</taxon>
        <taxon>Suillus</taxon>
    </lineage>
</organism>
<keyword evidence="2" id="KW-1185">Reference proteome</keyword>
<proteinExistence type="predicted"/>